<dbReference type="Proteomes" id="UP000734271">
    <property type="component" value="Unassembled WGS sequence"/>
</dbReference>
<evidence type="ECO:0000313" key="2">
    <source>
        <dbReference type="Proteomes" id="UP000734271"/>
    </source>
</evidence>
<sequence>MTLPSKIFKHFEIPIDYYVTRQEEAPYLVYRTRGSRNLEADNRVYYKTYRYTLEYYFRIKDEELEEKIENRLDEWEVVWGKSEDILIEGEDIFVIYYYI</sequence>
<organism evidence="1 2">
    <name type="scientific">Anaerococcus murdochii</name>
    <dbReference type="NCBI Taxonomy" id="411577"/>
    <lineage>
        <taxon>Bacteria</taxon>
        <taxon>Bacillati</taxon>
        <taxon>Bacillota</taxon>
        <taxon>Tissierellia</taxon>
        <taxon>Tissierellales</taxon>
        <taxon>Peptoniphilaceae</taxon>
        <taxon>Anaerococcus</taxon>
    </lineage>
</organism>
<dbReference type="RefSeq" id="WP_223419006.1">
    <property type="nucleotide sequence ID" value="NZ_JAIPME010000002.1"/>
</dbReference>
<accession>A0ABS7SYR8</accession>
<proteinExistence type="predicted"/>
<protein>
    <submittedName>
        <fullName evidence="1">Uncharacterized protein</fullName>
    </submittedName>
</protein>
<gene>
    <name evidence="1" type="ORF">K8P03_05145</name>
</gene>
<comment type="caution">
    <text evidence="1">The sequence shown here is derived from an EMBL/GenBank/DDBJ whole genome shotgun (WGS) entry which is preliminary data.</text>
</comment>
<name>A0ABS7SYR8_9FIRM</name>
<evidence type="ECO:0000313" key="1">
    <source>
        <dbReference type="EMBL" id="MBZ2386684.1"/>
    </source>
</evidence>
<keyword evidence="2" id="KW-1185">Reference proteome</keyword>
<dbReference type="EMBL" id="JAIPME010000002">
    <property type="protein sequence ID" value="MBZ2386684.1"/>
    <property type="molecule type" value="Genomic_DNA"/>
</dbReference>
<reference evidence="1 2" key="1">
    <citation type="submission" date="2021-08" db="EMBL/GenBank/DDBJ databases">
        <title>FDA dAtabase for Regulatory Grade micrObial Sequences (FDA-ARGOS): Supporting development and validation of Infectious Disease Dx tests.</title>
        <authorList>
            <person name="Sproer C."/>
            <person name="Gronow S."/>
            <person name="Severitt S."/>
            <person name="Schroder I."/>
            <person name="Tallon L."/>
            <person name="Sadzewicz L."/>
            <person name="Zhao X."/>
            <person name="Boylan J."/>
            <person name="Ott S."/>
            <person name="Bowen H."/>
            <person name="Vavikolanu K."/>
            <person name="Hazen T."/>
            <person name="Aluvathingal J."/>
            <person name="Nadendla S."/>
            <person name="Lowell S."/>
            <person name="Myers T."/>
            <person name="Yan Y."/>
            <person name="Sichtig H."/>
        </authorList>
    </citation>
    <scope>NUCLEOTIDE SEQUENCE [LARGE SCALE GENOMIC DNA]</scope>
    <source>
        <strain evidence="1 2">FDAARGOS_1460</strain>
    </source>
</reference>